<dbReference type="EMBL" id="KZ305033">
    <property type="protein sequence ID" value="PIA45736.1"/>
    <property type="molecule type" value="Genomic_DNA"/>
</dbReference>
<dbReference type="Pfam" id="PF22486">
    <property type="entry name" value="MATH_2"/>
    <property type="match status" value="2"/>
</dbReference>
<dbReference type="AlphaFoldDB" id="A0A2G5DQD4"/>
<dbReference type="PANTHER" id="PTHR46162:SF2">
    <property type="entry name" value="ANKYRIN REPEAT-CONTAINING PROTEIN-RELATED"/>
    <property type="match status" value="1"/>
</dbReference>
<dbReference type="CDD" id="cd00121">
    <property type="entry name" value="MATH"/>
    <property type="match status" value="2"/>
</dbReference>
<accession>A0A2G5DQD4</accession>
<dbReference type="OrthoDB" id="1093087at2759"/>
<dbReference type="STRING" id="218851.A0A2G5DQD4"/>
<protein>
    <recommendedName>
        <fullName evidence="1">MATH domain-containing protein</fullName>
    </recommendedName>
</protein>
<dbReference type="EMBL" id="KZ305033">
    <property type="protein sequence ID" value="PIA45735.1"/>
    <property type="molecule type" value="Genomic_DNA"/>
</dbReference>
<dbReference type="PANTHER" id="PTHR46162">
    <property type="entry name" value="TRAF-LIKE FAMILY PROTEIN"/>
    <property type="match status" value="1"/>
</dbReference>
<reference evidence="2 3" key="1">
    <citation type="submission" date="2017-09" db="EMBL/GenBank/DDBJ databases">
        <title>WGS assembly of Aquilegia coerulea Goldsmith.</title>
        <authorList>
            <person name="Hodges S."/>
            <person name="Kramer E."/>
            <person name="Nordborg M."/>
            <person name="Tomkins J."/>
            <person name="Borevitz J."/>
            <person name="Derieg N."/>
            <person name="Yan J."/>
            <person name="Mihaltcheva S."/>
            <person name="Hayes R.D."/>
            <person name="Rokhsar D."/>
        </authorList>
    </citation>
    <scope>NUCLEOTIDE SEQUENCE [LARGE SCALE GENOMIC DNA]</scope>
    <source>
        <strain evidence="3">cv. Goldsmith</strain>
    </source>
</reference>
<gene>
    <name evidence="2" type="ORF">AQUCO_01600170v1</name>
</gene>
<evidence type="ECO:0000313" key="2">
    <source>
        <dbReference type="EMBL" id="PIA45735.1"/>
    </source>
</evidence>
<dbReference type="Proteomes" id="UP000230069">
    <property type="component" value="Unassembled WGS sequence"/>
</dbReference>
<dbReference type="PROSITE" id="PS50144">
    <property type="entry name" value="MATH"/>
    <property type="match status" value="2"/>
</dbReference>
<dbReference type="InterPro" id="IPR002083">
    <property type="entry name" value="MATH/TRAF_dom"/>
</dbReference>
<evidence type="ECO:0000259" key="1">
    <source>
        <dbReference type="PROSITE" id="PS50144"/>
    </source>
</evidence>
<feature type="domain" description="MATH" evidence="1">
    <location>
        <begin position="23"/>
        <end position="158"/>
    </location>
</feature>
<dbReference type="InterPro" id="IPR008974">
    <property type="entry name" value="TRAF-like"/>
</dbReference>
<dbReference type="Gene3D" id="2.60.210.10">
    <property type="entry name" value="Apoptosis, Tumor Necrosis Factor Receptor Associated Protein 2, Chain A"/>
    <property type="match status" value="2"/>
</dbReference>
<sequence length="347" mass="39183">MASSPIDDPAPYEARTQAGDQPNLNLTYKIESLSLLYTNNSPEVISSLTFAAGDYAWKFLVFPKGPPQDHMTFGLVLDGTRDYSILPVGSKVDAKFNVYLYNHIKGNFIKVAENQGSSIRFEGQKLKTRASPSLSLGYLSNPSHGYLLCDECIFGVEVLVCDDTYQCDCLSTIKGAVPVTFTWKMNHFKAKFLKLQKERVGKTPTFKVGDYDGVIMYFAPEYRSGTLEDCPVRLITNPGSSPKSISETEDRFFSLYIFFSPKCLEESDQCSKHINVKVVLRIKDQSTREEHIQREATRWIGKEMLGWPKFIELSLLTDPNKGYLVDDKIIIEAEVVVLASIKRSYRN</sequence>
<evidence type="ECO:0000313" key="3">
    <source>
        <dbReference type="Proteomes" id="UP000230069"/>
    </source>
</evidence>
<name>A0A2G5DQD4_AQUCA</name>
<keyword evidence="3" id="KW-1185">Reference proteome</keyword>
<dbReference type="SUPFAM" id="SSF49599">
    <property type="entry name" value="TRAF domain-like"/>
    <property type="match status" value="2"/>
</dbReference>
<feature type="domain" description="MATH" evidence="1">
    <location>
        <begin position="178"/>
        <end position="335"/>
    </location>
</feature>
<organism evidence="2 3">
    <name type="scientific">Aquilegia coerulea</name>
    <name type="common">Rocky mountain columbine</name>
    <dbReference type="NCBI Taxonomy" id="218851"/>
    <lineage>
        <taxon>Eukaryota</taxon>
        <taxon>Viridiplantae</taxon>
        <taxon>Streptophyta</taxon>
        <taxon>Embryophyta</taxon>
        <taxon>Tracheophyta</taxon>
        <taxon>Spermatophyta</taxon>
        <taxon>Magnoliopsida</taxon>
        <taxon>Ranunculales</taxon>
        <taxon>Ranunculaceae</taxon>
        <taxon>Thalictroideae</taxon>
        <taxon>Aquilegia</taxon>
    </lineage>
</organism>
<proteinExistence type="predicted"/>